<organism evidence="1 2">
    <name type="scientific">Enterococcus faecium 10/96A</name>
    <dbReference type="NCBI Taxonomy" id="1391465"/>
    <lineage>
        <taxon>Bacteria</taxon>
        <taxon>Bacillati</taxon>
        <taxon>Bacillota</taxon>
        <taxon>Bacilli</taxon>
        <taxon>Lactobacillales</taxon>
        <taxon>Enterococcaceae</taxon>
        <taxon>Enterococcus</taxon>
    </lineage>
</organism>
<dbReference type="Proteomes" id="UP000017126">
    <property type="component" value="Unassembled WGS sequence"/>
</dbReference>
<reference evidence="1 2" key="1">
    <citation type="submission" date="2013-09" db="EMBL/GenBank/DDBJ databases">
        <title>The Genome Sequence of Enterococcus faecium 10/96A.</title>
        <authorList>
            <consortium name="The Broad Institute Genome Sequencing Platform"/>
            <consortium name="The Broad Institute Genome Sequencing Center for Infectious Disease"/>
            <person name="Earl A.M."/>
            <person name="Gilmore M.S."/>
            <person name="Lebreton F."/>
            <person name="Courvalin P."/>
            <person name="Walker B."/>
            <person name="Young S.K."/>
            <person name="Zeng Q."/>
            <person name="Gargeya S."/>
            <person name="Fitzgerald M."/>
            <person name="Haas B."/>
            <person name="Abouelleil A."/>
            <person name="Alvarado L."/>
            <person name="Arachchi H.M."/>
            <person name="Berlin A.M."/>
            <person name="Chapman S.B."/>
            <person name="Dewar J."/>
            <person name="Goldberg J."/>
            <person name="Griggs A."/>
            <person name="Gujja S."/>
            <person name="Hansen M."/>
            <person name="Howarth C."/>
            <person name="Imamovic A."/>
            <person name="Larimer J."/>
            <person name="McCowan C."/>
            <person name="Murphy C."/>
            <person name="Neiman D."/>
            <person name="Pearson M."/>
            <person name="Priest M."/>
            <person name="Roberts A."/>
            <person name="Saif S."/>
            <person name="Shea T."/>
            <person name="Sisk P."/>
            <person name="Sykes S."/>
            <person name="Wortman J."/>
            <person name="Nusbaum C."/>
            <person name="Birren B."/>
        </authorList>
    </citation>
    <scope>NUCLEOTIDE SEQUENCE [LARGE SCALE GENOMIC DNA]</scope>
    <source>
        <strain evidence="1 2">10/96A</strain>
    </source>
</reference>
<dbReference type="EMBL" id="AXOL01000032">
    <property type="protein sequence ID" value="ERT50620.1"/>
    <property type="molecule type" value="Genomic_DNA"/>
</dbReference>
<proteinExistence type="predicted"/>
<evidence type="ECO:0008006" key="3">
    <source>
        <dbReference type="Google" id="ProtNLM"/>
    </source>
</evidence>
<protein>
    <recommendedName>
        <fullName evidence="3">Transcriptional regulator</fullName>
    </recommendedName>
</protein>
<dbReference type="AlphaFoldDB" id="A0AAV3L1H5"/>
<comment type="caution">
    <text evidence="1">The sequence shown here is derived from an EMBL/GenBank/DDBJ whole genome shotgun (WGS) entry which is preliminary data.</text>
</comment>
<evidence type="ECO:0000313" key="2">
    <source>
        <dbReference type="Proteomes" id="UP000017126"/>
    </source>
</evidence>
<sequence>MNFLVVLKDTLIERSTFLYVQLQENKTLLHFSPEFHLEGLTLGEIYQAEGLSAVLHFFKVELELPVKDYIELSLESWDRAVVELFPEGLMIDTNDGKIHLTAAELQKQMRYQIDDENSFSIFRRQQKILKSFLKVISKKRNLIKTTQLLKKYPGLLHTSIQFPQLITMIHRFIRMQQLPSKKLFLPLTDTFRVVNREDKKKVIVIDFTRNRNVLHQVAMEKANQGFFFLDFFVIINIR</sequence>
<dbReference type="Gene3D" id="3.40.630.190">
    <property type="entry name" value="LCP protein"/>
    <property type="match status" value="1"/>
</dbReference>
<dbReference type="RefSeq" id="WP_002341808.1">
    <property type="nucleotide sequence ID" value="NZ_KI518321.1"/>
</dbReference>
<name>A0AAV3L1H5_ENTFC</name>
<accession>A0AAV3L1H5</accession>
<evidence type="ECO:0000313" key="1">
    <source>
        <dbReference type="EMBL" id="ERT50620.1"/>
    </source>
</evidence>
<gene>
    <name evidence="1" type="ORF">O991_01347</name>
</gene>